<gene>
    <name evidence="1" type="ORF">PoB_000299400</name>
</gene>
<evidence type="ECO:0000313" key="1">
    <source>
        <dbReference type="EMBL" id="GFN76488.1"/>
    </source>
</evidence>
<organism evidence="1 2">
    <name type="scientific">Plakobranchus ocellatus</name>
    <dbReference type="NCBI Taxonomy" id="259542"/>
    <lineage>
        <taxon>Eukaryota</taxon>
        <taxon>Metazoa</taxon>
        <taxon>Spiralia</taxon>
        <taxon>Lophotrochozoa</taxon>
        <taxon>Mollusca</taxon>
        <taxon>Gastropoda</taxon>
        <taxon>Heterobranchia</taxon>
        <taxon>Euthyneura</taxon>
        <taxon>Panpulmonata</taxon>
        <taxon>Sacoglossa</taxon>
        <taxon>Placobranchoidea</taxon>
        <taxon>Plakobranchidae</taxon>
        <taxon>Plakobranchus</taxon>
    </lineage>
</organism>
<proteinExistence type="predicted"/>
<dbReference type="AlphaFoldDB" id="A0AAV3Y2M7"/>
<accession>A0AAV3Y2M7</accession>
<protein>
    <submittedName>
        <fullName evidence="1">Retrovirus-related pol polyprotein from transposon opus</fullName>
    </submittedName>
</protein>
<keyword evidence="2" id="KW-1185">Reference proteome</keyword>
<dbReference type="InterPro" id="IPR043502">
    <property type="entry name" value="DNA/RNA_pol_sf"/>
</dbReference>
<dbReference type="PANTHER" id="PTHR24559:SF444">
    <property type="entry name" value="REVERSE TRANSCRIPTASE DOMAIN-CONTAINING PROTEIN"/>
    <property type="match status" value="1"/>
</dbReference>
<sequence>MKLTSTEPIRKKPYPVPQALKETVRNEVDNMLQAGIKEPSNSPYCSPSVVVKKKDGSNRYCVDYRALNNINSVRCGAHA</sequence>
<dbReference type="Proteomes" id="UP000735302">
    <property type="component" value="Unassembled WGS sequence"/>
</dbReference>
<dbReference type="SUPFAM" id="SSF56672">
    <property type="entry name" value="DNA/RNA polymerases"/>
    <property type="match status" value="1"/>
</dbReference>
<reference evidence="1 2" key="1">
    <citation type="journal article" date="2021" name="Elife">
        <title>Chloroplast acquisition without the gene transfer in kleptoplastic sea slugs, Plakobranchus ocellatus.</title>
        <authorList>
            <person name="Maeda T."/>
            <person name="Takahashi S."/>
            <person name="Yoshida T."/>
            <person name="Shimamura S."/>
            <person name="Takaki Y."/>
            <person name="Nagai Y."/>
            <person name="Toyoda A."/>
            <person name="Suzuki Y."/>
            <person name="Arimoto A."/>
            <person name="Ishii H."/>
            <person name="Satoh N."/>
            <person name="Nishiyama T."/>
            <person name="Hasebe M."/>
            <person name="Maruyama T."/>
            <person name="Minagawa J."/>
            <person name="Obokata J."/>
            <person name="Shigenobu S."/>
        </authorList>
    </citation>
    <scope>NUCLEOTIDE SEQUENCE [LARGE SCALE GENOMIC DNA]</scope>
</reference>
<name>A0AAV3Y2M7_9GAST</name>
<comment type="caution">
    <text evidence="1">The sequence shown here is derived from an EMBL/GenBank/DDBJ whole genome shotgun (WGS) entry which is preliminary data.</text>
</comment>
<dbReference type="PANTHER" id="PTHR24559">
    <property type="entry name" value="TRANSPOSON TY3-I GAG-POL POLYPROTEIN"/>
    <property type="match status" value="1"/>
</dbReference>
<dbReference type="InterPro" id="IPR053134">
    <property type="entry name" value="RNA-dir_DNA_polymerase"/>
</dbReference>
<evidence type="ECO:0000313" key="2">
    <source>
        <dbReference type="Proteomes" id="UP000735302"/>
    </source>
</evidence>
<dbReference type="Gene3D" id="3.10.10.10">
    <property type="entry name" value="HIV Type 1 Reverse Transcriptase, subunit A, domain 1"/>
    <property type="match status" value="1"/>
</dbReference>
<dbReference type="EMBL" id="BLXT01000396">
    <property type="protein sequence ID" value="GFN76488.1"/>
    <property type="molecule type" value="Genomic_DNA"/>
</dbReference>